<gene>
    <name evidence="1" type="ORF">FVB9532_03878</name>
</gene>
<comment type="caution">
    <text evidence="1">The sequence shown here is derived from an EMBL/GenBank/DDBJ whole genome shotgun (WGS) entry which is preliminary data.</text>
</comment>
<proteinExistence type="predicted"/>
<protein>
    <submittedName>
        <fullName evidence="1">Uncharacterized protein</fullName>
    </submittedName>
</protein>
<reference evidence="1" key="1">
    <citation type="submission" date="2019-09" db="EMBL/GenBank/DDBJ databases">
        <authorList>
            <person name="Rodrigo-Torres L."/>
            <person name="Arahal R. D."/>
            <person name="Lucena T."/>
        </authorList>
    </citation>
    <scope>NUCLEOTIDE SEQUENCE</scope>
    <source>
        <strain evidence="1">ISS653</strain>
    </source>
</reference>
<accession>A0AC61YDL8</accession>
<evidence type="ECO:0000313" key="2">
    <source>
        <dbReference type="Proteomes" id="UP000356253"/>
    </source>
</evidence>
<name>A0AC61YDL8_9FLAO</name>
<evidence type="ECO:0000313" key="1">
    <source>
        <dbReference type="EMBL" id="VVV02571.1"/>
    </source>
</evidence>
<sequence length="93" mass="10015">MHTGREPVEVKYTTGRHHRPGAVVNAELIVTVAADIVHPKAVLPFKTDGGRRHLKLWWVAPQNNNGIGVTATVATGPVNGVKVEGYYAVLPVL</sequence>
<dbReference type="Proteomes" id="UP000356253">
    <property type="component" value="Unassembled WGS sequence"/>
</dbReference>
<organism evidence="1 2">
    <name type="scientific">Mesonia oceanica</name>
    <dbReference type="NCBI Taxonomy" id="2687242"/>
    <lineage>
        <taxon>Bacteria</taxon>
        <taxon>Pseudomonadati</taxon>
        <taxon>Bacteroidota</taxon>
        <taxon>Flavobacteriia</taxon>
        <taxon>Flavobacteriales</taxon>
        <taxon>Flavobacteriaceae</taxon>
        <taxon>Mesonia</taxon>
    </lineage>
</organism>
<keyword evidence="2" id="KW-1185">Reference proteome</keyword>
<dbReference type="EMBL" id="CABVMM010000031">
    <property type="protein sequence ID" value="VVV02571.1"/>
    <property type="molecule type" value="Genomic_DNA"/>
</dbReference>